<proteinExistence type="predicted"/>
<dbReference type="Proteomes" id="UP000006526">
    <property type="component" value="Segment"/>
</dbReference>
<dbReference type="RefSeq" id="YP_004324677.1">
    <property type="nucleotide sequence ID" value="NC_015289.1"/>
</dbReference>
<dbReference type="EMBL" id="GU071097">
    <property type="protein sequence ID" value="ADO97996.1"/>
    <property type="molecule type" value="Genomic_DNA"/>
</dbReference>
<dbReference type="Pfam" id="PF24835">
    <property type="entry name" value="DUF7717"/>
    <property type="match status" value="1"/>
</dbReference>
<accession>E3SKB4</accession>
<organism evidence="1 2">
    <name type="scientific">Synechococcus phage S-SSM5</name>
    <dbReference type="NCBI Taxonomy" id="445685"/>
    <lineage>
        <taxon>Viruses</taxon>
        <taxon>Duplodnaviria</taxon>
        <taxon>Heunggongvirae</taxon>
        <taxon>Uroviricota</taxon>
        <taxon>Caudoviricetes</taxon>
        <taxon>Pantevenvirales</taxon>
        <taxon>Kyanoviridae</taxon>
        <taxon>Glaucusvirus</taxon>
        <taxon>Glaucusvirus ssm5</taxon>
    </lineage>
</organism>
<evidence type="ECO:0000313" key="1">
    <source>
        <dbReference type="EMBL" id="ADO97996.1"/>
    </source>
</evidence>
<dbReference type="OrthoDB" id="27124at10239"/>
<sequence length="153" mass="17624">MPNISLADFTAKQKVENAAIIEVEQYSAELCERLEAQMLEYSIRMVKRNAEYFGGSREDLSDYAKERLKDLEENGIEDTFTISSGRKYHKIVHNDKGGHGSVHAFIDKKTGDVYKPASWNKPAKHVRYNLLERESRQLMFGQLDWAGGYLYAR</sequence>
<keyword evidence="2" id="KW-1185">Reference proteome</keyword>
<gene>
    <name evidence="1" type="ORF">SSSM5_074</name>
</gene>
<dbReference type="GeneID" id="10329291"/>
<name>E3SKB4_9CAUD</name>
<dbReference type="KEGG" id="vg:10329291"/>
<reference evidence="1 2" key="1">
    <citation type="journal article" date="2010" name="Environ. Microbiol.">
        <title>Genomic analysis of oceanic cyanobacterial myoviruses compared with T4-like myoviruses from diverse hosts and environments.</title>
        <authorList>
            <person name="Sullivan M.B."/>
            <person name="Huang K.H."/>
            <person name="Ignacio-Espinoza J.C."/>
            <person name="Berlin A.M."/>
            <person name="Kelly L."/>
            <person name="Weigele P.R."/>
            <person name="DeFrancesco A.S."/>
            <person name="Kern S.E."/>
            <person name="Thompson L.R."/>
            <person name="Young S."/>
            <person name="Yandava C."/>
            <person name="Fu R."/>
            <person name="Krastins B."/>
            <person name="Chase M."/>
            <person name="Sarracino D."/>
            <person name="Osburne M.S."/>
            <person name="Henn M.R."/>
            <person name="Chisholm S.W."/>
        </authorList>
    </citation>
    <scope>NUCLEOTIDE SEQUENCE [LARGE SCALE GENOMIC DNA]</scope>
    <source>
        <strain evidence="1">8102-12</strain>
    </source>
</reference>
<protein>
    <submittedName>
        <fullName evidence="1">Uncharacterized protein</fullName>
    </submittedName>
</protein>
<dbReference type="InterPro" id="IPR056134">
    <property type="entry name" value="DUF7717"/>
</dbReference>
<evidence type="ECO:0000313" key="2">
    <source>
        <dbReference type="Proteomes" id="UP000006526"/>
    </source>
</evidence>